<keyword evidence="2" id="KW-1185">Reference proteome</keyword>
<sequence>MCAKAIVRNSKNRKRKKLAIGNPFEDLKLAINTIGSLMRATAIKKDMNKLNV</sequence>
<dbReference type="Proteomes" id="UP001603857">
    <property type="component" value="Unassembled WGS sequence"/>
</dbReference>
<dbReference type="AlphaFoldDB" id="A0ABD1LER3"/>
<protein>
    <submittedName>
        <fullName evidence="1">Uncharacterized protein</fullName>
    </submittedName>
</protein>
<name>A0ABD1LER3_9FABA</name>
<evidence type="ECO:0000313" key="2">
    <source>
        <dbReference type="Proteomes" id="UP001603857"/>
    </source>
</evidence>
<gene>
    <name evidence="1" type="ORF">Fmac_026395</name>
</gene>
<dbReference type="EMBL" id="JBGMDY010000009">
    <property type="protein sequence ID" value="KAL2322016.1"/>
    <property type="molecule type" value="Genomic_DNA"/>
</dbReference>
<comment type="caution">
    <text evidence="1">The sequence shown here is derived from an EMBL/GenBank/DDBJ whole genome shotgun (WGS) entry which is preliminary data.</text>
</comment>
<accession>A0ABD1LER3</accession>
<proteinExistence type="predicted"/>
<evidence type="ECO:0000313" key="1">
    <source>
        <dbReference type="EMBL" id="KAL2322016.1"/>
    </source>
</evidence>
<organism evidence="1 2">
    <name type="scientific">Flemingia macrophylla</name>
    <dbReference type="NCBI Taxonomy" id="520843"/>
    <lineage>
        <taxon>Eukaryota</taxon>
        <taxon>Viridiplantae</taxon>
        <taxon>Streptophyta</taxon>
        <taxon>Embryophyta</taxon>
        <taxon>Tracheophyta</taxon>
        <taxon>Spermatophyta</taxon>
        <taxon>Magnoliopsida</taxon>
        <taxon>eudicotyledons</taxon>
        <taxon>Gunneridae</taxon>
        <taxon>Pentapetalae</taxon>
        <taxon>rosids</taxon>
        <taxon>fabids</taxon>
        <taxon>Fabales</taxon>
        <taxon>Fabaceae</taxon>
        <taxon>Papilionoideae</taxon>
        <taxon>50 kb inversion clade</taxon>
        <taxon>NPAAA clade</taxon>
        <taxon>indigoferoid/millettioid clade</taxon>
        <taxon>Phaseoleae</taxon>
        <taxon>Flemingia</taxon>
    </lineage>
</organism>
<reference evidence="1 2" key="1">
    <citation type="submission" date="2024-08" db="EMBL/GenBank/DDBJ databases">
        <title>Insights into the chromosomal genome structure of Flemingia macrophylla.</title>
        <authorList>
            <person name="Ding Y."/>
            <person name="Zhao Y."/>
            <person name="Bi W."/>
            <person name="Wu M."/>
            <person name="Zhao G."/>
            <person name="Gong Y."/>
            <person name="Li W."/>
            <person name="Zhang P."/>
        </authorList>
    </citation>
    <scope>NUCLEOTIDE SEQUENCE [LARGE SCALE GENOMIC DNA]</scope>
    <source>
        <strain evidence="1">DYQJB</strain>
        <tissue evidence="1">Leaf</tissue>
    </source>
</reference>